<dbReference type="CDD" id="cd19757">
    <property type="entry name" value="Bbox1"/>
    <property type="match status" value="1"/>
</dbReference>
<dbReference type="AlphaFoldDB" id="A0A9D4FU29"/>
<keyword evidence="1" id="KW-0863">Zinc-finger</keyword>
<protein>
    <recommendedName>
        <fullName evidence="2">B box-type domain-containing protein</fullName>
    </recommendedName>
</protein>
<comment type="caution">
    <text evidence="3">The sequence shown here is derived from an EMBL/GenBank/DDBJ whole genome shotgun (WGS) entry which is preliminary data.</text>
</comment>
<gene>
    <name evidence="3" type="ORF">DPMN_156734</name>
</gene>
<dbReference type="GO" id="GO:0008270">
    <property type="term" value="F:zinc ion binding"/>
    <property type="evidence" value="ECO:0007669"/>
    <property type="project" value="UniProtKB-KW"/>
</dbReference>
<name>A0A9D4FU29_DREPO</name>
<dbReference type="EMBL" id="JAIWYP010000007">
    <property type="protein sequence ID" value="KAH3803036.1"/>
    <property type="molecule type" value="Genomic_DNA"/>
</dbReference>
<sequence>MTEINHLCGFCLEDNNEQEGVVFCSKCEQVLCIECKREHTGSKATRRHELFDLADVAPRD</sequence>
<keyword evidence="1" id="KW-0862">Zinc</keyword>
<accession>A0A9D4FU29</accession>
<dbReference type="Gene3D" id="4.10.830.40">
    <property type="match status" value="1"/>
</dbReference>
<evidence type="ECO:0000313" key="3">
    <source>
        <dbReference type="EMBL" id="KAH3803036.1"/>
    </source>
</evidence>
<evidence type="ECO:0000256" key="1">
    <source>
        <dbReference type="PROSITE-ProRule" id="PRU00024"/>
    </source>
</evidence>
<reference evidence="3" key="1">
    <citation type="journal article" date="2019" name="bioRxiv">
        <title>The Genome of the Zebra Mussel, Dreissena polymorpha: A Resource for Invasive Species Research.</title>
        <authorList>
            <person name="McCartney M.A."/>
            <person name="Auch B."/>
            <person name="Kono T."/>
            <person name="Mallez S."/>
            <person name="Zhang Y."/>
            <person name="Obille A."/>
            <person name="Becker A."/>
            <person name="Abrahante J.E."/>
            <person name="Garbe J."/>
            <person name="Badalamenti J.P."/>
            <person name="Herman A."/>
            <person name="Mangelson H."/>
            <person name="Liachko I."/>
            <person name="Sullivan S."/>
            <person name="Sone E.D."/>
            <person name="Koren S."/>
            <person name="Silverstein K.A.T."/>
            <person name="Beckman K.B."/>
            <person name="Gohl D.M."/>
        </authorList>
    </citation>
    <scope>NUCLEOTIDE SEQUENCE</scope>
    <source>
        <strain evidence="3">Duluth1</strain>
        <tissue evidence="3">Whole animal</tissue>
    </source>
</reference>
<dbReference type="PROSITE" id="PS50119">
    <property type="entry name" value="ZF_BBOX"/>
    <property type="match status" value="1"/>
</dbReference>
<proteinExistence type="predicted"/>
<reference evidence="3" key="2">
    <citation type="submission" date="2020-11" db="EMBL/GenBank/DDBJ databases">
        <authorList>
            <person name="McCartney M.A."/>
            <person name="Auch B."/>
            <person name="Kono T."/>
            <person name="Mallez S."/>
            <person name="Becker A."/>
            <person name="Gohl D.M."/>
            <person name="Silverstein K.A.T."/>
            <person name="Koren S."/>
            <person name="Bechman K.B."/>
            <person name="Herman A."/>
            <person name="Abrahante J.E."/>
            <person name="Garbe J."/>
        </authorList>
    </citation>
    <scope>NUCLEOTIDE SEQUENCE</scope>
    <source>
        <strain evidence="3">Duluth1</strain>
        <tissue evidence="3">Whole animal</tissue>
    </source>
</reference>
<keyword evidence="4" id="KW-1185">Reference proteome</keyword>
<feature type="domain" description="B box-type" evidence="2">
    <location>
        <begin position="10"/>
        <end position="53"/>
    </location>
</feature>
<evidence type="ECO:0000313" key="4">
    <source>
        <dbReference type="Proteomes" id="UP000828390"/>
    </source>
</evidence>
<dbReference type="Proteomes" id="UP000828390">
    <property type="component" value="Unassembled WGS sequence"/>
</dbReference>
<dbReference type="InterPro" id="IPR000315">
    <property type="entry name" value="Znf_B-box"/>
</dbReference>
<organism evidence="3 4">
    <name type="scientific">Dreissena polymorpha</name>
    <name type="common">Zebra mussel</name>
    <name type="synonym">Mytilus polymorpha</name>
    <dbReference type="NCBI Taxonomy" id="45954"/>
    <lineage>
        <taxon>Eukaryota</taxon>
        <taxon>Metazoa</taxon>
        <taxon>Spiralia</taxon>
        <taxon>Lophotrochozoa</taxon>
        <taxon>Mollusca</taxon>
        <taxon>Bivalvia</taxon>
        <taxon>Autobranchia</taxon>
        <taxon>Heteroconchia</taxon>
        <taxon>Euheterodonta</taxon>
        <taxon>Imparidentia</taxon>
        <taxon>Neoheterodontei</taxon>
        <taxon>Myida</taxon>
        <taxon>Dreissenoidea</taxon>
        <taxon>Dreissenidae</taxon>
        <taxon>Dreissena</taxon>
    </lineage>
</organism>
<keyword evidence="1" id="KW-0479">Metal-binding</keyword>
<dbReference type="Pfam" id="PF22586">
    <property type="entry name" value="ANCHR-like_BBOX"/>
    <property type="match status" value="1"/>
</dbReference>
<evidence type="ECO:0000259" key="2">
    <source>
        <dbReference type="PROSITE" id="PS50119"/>
    </source>
</evidence>